<keyword evidence="1" id="KW-1133">Transmembrane helix</keyword>
<evidence type="ECO:0000256" key="1">
    <source>
        <dbReference type="SAM" id="Phobius"/>
    </source>
</evidence>
<keyword evidence="1" id="KW-0472">Membrane</keyword>
<keyword evidence="3" id="KW-1185">Reference proteome</keyword>
<keyword evidence="1" id="KW-0812">Transmembrane</keyword>
<name>A0A285PWL2_9VIRU</name>
<evidence type="ECO:0000313" key="3">
    <source>
        <dbReference type="Proteomes" id="UP000274850"/>
    </source>
</evidence>
<dbReference type="Proteomes" id="UP000274850">
    <property type="component" value="Segment"/>
</dbReference>
<sequence length="39" mass="4277">MSSTWWAIIAIIVLLIAALLLGAFDATEYRNIASNALRN</sequence>
<organism evidence="2">
    <name type="scientific">Cedratvirus lausannensis</name>
    <dbReference type="NCBI Taxonomy" id="2023205"/>
    <lineage>
        <taxon>Viruses</taxon>
        <taxon>Pithoviruses</taxon>
        <taxon>Orthocedratvirinae</taxon>
        <taxon>Alphacedratvirus</taxon>
        <taxon>Alphacedratvirus francolausannense</taxon>
    </lineage>
</organism>
<evidence type="ECO:0000313" key="2">
    <source>
        <dbReference type="EMBL" id="SOB74004.1"/>
    </source>
</evidence>
<reference evidence="2" key="1">
    <citation type="submission" date="2017-08" db="EMBL/GenBank/DDBJ databases">
        <authorList>
            <person name="de Groot N.N."/>
        </authorList>
    </citation>
    <scope>NUCLEOTIDE SEQUENCE</scope>
</reference>
<protein>
    <submittedName>
        <fullName evidence="2">Uncharacterized protein</fullName>
    </submittedName>
</protein>
<proteinExistence type="predicted"/>
<accession>A0A285PWL2</accession>
<dbReference type="EMBL" id="LT907979">
    <property type="protein sequence ID" value="SOB74004.1"/>
    <property type="molecule type" value="Genomic_DNA"/>
</dbReference>
<gene>
    <name evidence="2" type="ORF">BQ9231_00121</name>
</gene>
<feature type="transmembrane region" description="Helical" evidence="1">
    <location>
        <begin position="6"/>
        <end position="24"/>
    </location>
</feature>